<reference evidence="1 2" key="1">
    <citation type="submission" date="2020-04" db="EMBL/GenBank/DDBJ databases">
        <title>MicrobeNet Type strains.</title>
        <authorList>
            <person name="Nicholson A.C."/>
        </authorList>
    </citation>
    <scope>NUCLEOTIDE SEQUENCE [LARGE SCALE GENOMIC DNA]</scope>
    <source>
        <strain evidence="1 2">DSM 40738</strain>
    </source>
</reference>
<gene>
    <name evidence="1" type="ORF">HGA06_02130</name>
</gene>
<comment type="caution">
    <text evidence="1">The sequence shown here is derived from an EMBL/GenBank/DDBJ whole genome shotgun (WGS) entry which is preliminary data.</text>
</comment>
<proteinExistence type="predicted"/>
<name>A0AA44DAV5_STRE0</name>
<sequence>MAADHHTTEQRKNRGNIMTRTRARIIATGLTAVLALPVGIAVAGEITNSRLPFPIATSGSREDGDRWKGAGSGRAKACGDVPTSDLKTFSAYVYQDKSFMPDPKIASMSRNYRDRFGCGSYGKTTTGGKYYTKATWAGVPGSRAYGYVSAHN</sequence>
<keyword evidence="2" id="KW-1185">Reference proteome</keyword>
<dbReference type="AlphaFoldDB" id="A0AA44DAV5"/>
<protein>
    <submittedName>
        <fullName evidence="1">Uncharacterized protein</fullName>
    </submittedName>
</protein>
<accession>A0AA44DAV5</accession>
<evidence type="ECO:0000313" key="1">
    <source>
        <dbReference type="EMBL" id="NKY13005.1"/>
    </source>
</evidence>
<evidence type="ECO:0000313" key="2">
    <source>
        <dbReference type="Proteomes" id="UP000570003"/>
    </source>
</evidence>
<organism evidence="1 2">
    <name type="scientific">Streptomyces somaliensis (strain ATCC 33201 / DSM 40738 / JCM 12659 / KCTC 9044 / NCTC 11332 / NRRL B-12077 / IP 733)</name>
    <dbReference type="NCBI Taxonomy" id="1134445"/>
    <lineage>
        <taxon>Bacteria</taxon>
        <taxon>Bacillati</taxon>
        <taxon>Actinomycetota</taxon>
        <taxon>Actinomycetes</taxon>
        <taxon>Kitasatosporales</taxon>
        <taxon>Streptomycetaceae</taxon>
        <taxon>Streptomyces</taxon>
    </lineage>
</organism>
<dbReference type="EMBL" id="JAAXOU010000011">
    <property type="protein sequence ID" value="NKY13005.1"/>
    <property type="molecule type" value="Genomic_DNA"/>
</dbReference>
<dbReference type="Proteomes" id="UP000570003">
    <property type="component" value="Unassembled WGS sequence"/>
</dbReference>